<dbReference type="NCBIfam" id="NF033768">
    <property type="entry name" value="myxo_SS_tail"/>
    <property type="match status" value="1"/>
</dbReference>
<keyword evidence="2" id="KW-0812">Transmembrane</keyword>
<reference evidence="3 4" key="1">
    <citation type="submission" date="2023-09" db="EMBL/GenBank/DDBJ databases">
        <authorList>
            <person name="Qi X."/>
        </authorList>
    </citation>
    <scope>NUCLEOTIDE SEQUENCE [LARGE SCALE GENOMIC DNA]</scope>
    <source>
        <strain evidence="3 4">S1-1</strain>
    </source>
</reference>
<dbReference type="InterPro" id="IPR049806">
    <property type="entry name" value="MasK-like_C"/>
</dbReference>
<feature type="transmembrane region" description="Helical" evidence="2">
    <location>
        <begin position="21"/>
        <end position="43"/>
    </location>
</feature>
<dbReference type="EMBL" id="CP136600">
    <property type="protein sequence ID" value="WOH38946.1"/>
    <property type="molecule type" value="Genomic_DNA"/>
</dbReference>
<feature type="region of interest" description="Disordered" evidence="1">
    <location>
        <begin position="67"/>
        <end position="123"/>
    </location>
</feature>
<proteinExistence type="predicted"/>
<keyword evidence="4" id="KW-1185">Reference proteome</keyword>
<protein>
    <submittedName>
        <fullName evidence="3">AgmX/PglI C-terminal domain-containing protein</fullName>
    </submittedName>
</protein>
<gene>
    <name evidence="3" type="ORF">RI844_06930</name>
</gene>
<organism evidence="3 4">
    <name type="scientific">Thalassotalea fonticola</name>
    <dbReference type="NCBI Taxonomy" id="3065649"/>
    <lineage>
        <taxon>Bacteria</taxon>
        <taxon>Pseudomonadati</taxon>
        <taxon>Pseudomonadota</taxon>
        <taxon>Gammaproteobacteria</taxon>
        <taxon>Alteromonadales</taxon>
        <taxon>Colwelliaceae</taxon>
        <taxon>Thalassotalea</taxon>
    </lineage>
</organism>
<evidence type="ECO:0000256" key="1">
    <source>
        <dbReference type="SAM" id="MobiDB-lite"/>
    </source>
</evidence>
<keyword evidence="2" id="KW-0472">Membrane</keyword>
<accession>A0ABZ0GU99</accession>
<dbReference type="Proteomes" id="UP001301442">
    <property type="component" value="Chromosome"/>
</dbReference>
<keyword evidence="2" id="KW-1133">Transmembrane helix</keyword>
<evidence type="ECO:0000313" key="3">
    <source>
        <dbReference type="EMBL" id="WOH38946.1"/>
    </source>
</evidence>
<evidence type="ECO:0000313" key="4">
    <source>
        <dbReference type="Proteomes" id="UP001301442"/>
    </source>
</evidence>
<feature type="compositionally biased region" description="Basic and acidic residues" evidence="1">
    <location>
        <begin position="109"/>
        <end position="120"/>
    </location>
</feature>
<dbReference type="RefSeq" id="WP_348397712.1">
    <property type="nucleotide sequence ID" value="NZ_CP136600.1"/>
</dbReference>
<name>A0ABZ0GU99_9GAMM</name>
<feature type="compositionally biased region" description="Acidic residues" evidence="1">
    <location>
        <begin position="72"/>
        <end position="103"/>
    </location>
</feature>
<evidence type="ECO:0000256" key="2">
    <source>
        <dbReference type="SAM" id="Phobius"/>
    </source>
</evidence>
<sequence>MVNMIEQDHLPSWQKHEDNRTFNRIATGFLAATMLFTLLVSVVELPEQTREEKEQLPPQLVKIQERKVIVEPEPEPEPELIAEAEPEPVEPEPEAEPEPEPEPEPVPTRQEEEASAKEKAQNSGLLALSDELSAMRETVDVDSLAKNDLVAGAGEAEDTERVLLGRVTSGTSGGVKAGSLSTDVGSGTELAGRKTTEFTARVAVAGGEGEAEAESLSASEIASGNRTTESIRKIFDKNKGALYSIYRRALRQDPSLQGNVTVSLIILSNGTVQSVNIENSDLDLQEFLNKLLARIKLINFGAKDVNETELNYTINFLPF</sequence>